<keyword evidence="2" id="KW-1185">Reference proteome</keyword>
<evidence type="ECO:0000313" key="2">
    <source>
        <dbReference type="Proteomes" id="UP000321258"/>
    </source>
</evidence>
<dbReference type="AlphaFoldDB" id="A0A512IW28"/>
<protein>
    <submittedName>
        <fullName evidence="1">Uncharacterized protein</fullName>
    </submittedName>
</protein>
<dbReference type="EMBL" id="BJZT01000069">
    <property type="protein sequence ID" value="GEP01921.1"/>
    <property type="molecule type" value="Genomic_DNA"/>
</dbReference>
<dbReference type="Proteomes" id="UP000321258">
    <property type="component" value="Unassembled WGS sequence"/>
</dbReference>
<sequence length="96" mass="10662">MDRTYLRLFTSDGKLIEQQRSAPKRPIPSSPTTSSKFDVAVADANAVHDVVRRLQLAIMDGDKVAIRALARSAEFKAERAASAAEVLRDFYKRAAR</sequence>
<organism evidence="1 2">
    <name type="scientific">Methylobacterium haplocladii</name>
    <dbReference type="NCBI Taxonomy" id="1176176"/>
    <lineage>
        <taxon>Bacteria</taxon>
        <taxon>Pseudomonadati</taxon>
        <taxon>Pseudomonadota</taxon>
        <taxon>Alphaproteobacteria</taxon>
        <taxon>Hyphomicrobiales</taxon>
        <taxon>Methylobacteriaceae</taxon>
        <taxon>Methylobacterium</taxon>
    </lineage>
</organism>
<evidence type="ECO:0000313" key="1">
    <source>
        <dbReference type="EMBL" id="GEP01921.1"/>
    </source>
</evidence>
<proteinExistence type="predicted"/>
<dbReference type="RefSeq" id="WP_147082630.1">
    <property type="nucleotide sequence ID" value="NZ_BJZT01000069.1"/>
</dbReference>
<reference evidence="1 2" key="1">
    <citation type="submission" date="2019-07" db="EMBL/GenBank/DDBJ databases">
        <title>Whole genome shotgun sequence of Methylobacterium haplocladii NBRC 107714.</title>
        <authorList>
            <person name="Hosoyama A."/>
            <person name="Uohara A."/>
            <person name="Ohji S."/>
            <person name="Ichikawa N."/>
        </authorList>
    </citation>
    <scope>NUCLEOTIDE SEQUENCE [LARGE SCALE GENOMIC DNA]</scope>
    <source>
        <strain evidence="1 2">NBRC 107714</strain>
    </source>
</reference>
<gene>
    <name evidence="1" type="ORF">MHA02_43080</name>
</gene>
<name>A0A512IW28_9HYPH</name>
<accession>A0A512IW28</accession>
<comment type="caution">
    <text evidence="1">The sequence shown here is derived from an EMBL/GenBank/DDBJ whole genome shotgun (WGS) entry which is preliminary data.</text>
</comment>